<evidence type="ECO:0000256" key="2">
    <source>
        <dbReference type="ARBA" id="ARBA00022801"/>
    </source>
</evidence>
<name>A0AA40VMV4_9MICO</name>
<dbReference type="RefSeq" id="WP_241740152.1">
    <property type="nucleotide sequence ID" value="NZ_BAABCO010000004.1"/>
</dbReference>
<proteinExistence type="inferred from homology"/>
<reference evidence="6 7" key="1">
    <citation type="submission" date="2020-08" db="EMBL/GenBank/DDBJ databases">
        <title>Sequencing the genomes of 1000 actinobacteria strains.</title>
        <authorList>
            <person name="Klenk H.-P."/>
        </authorList>
    </citation>
    <scope>NUCLEOTIDE SEQUENCE [LARGE SCALE GENOMIC DNA]</scope>
    <source>
        <strain evidence="6 7">DSM 19600</strain>
    </source>
</reference>
<dbReference type="Gene3D" id="3.20.20.80">
    <property type="entry name" value="Glycosidases"/>
    <property type="match status" value="1"/>
</dbReference>
<dbReference type="PANTHER" id="PTHR10353:SF36">
    <property type="entry name" value="LP05116P"/>
    <property type="match status" value="1"/>
</dbReference>
<keyword evidence="7" id="KW-1185">Reference proteome</keyword>
<dbReference type="AlphaFoldDB" id="A0AA40VMV4"/>
<comment type="caution">
    <text evidence="6">The sequence shown here is derived from an EMBL/GenBank/DDBJ whole genome shotgun (WGS) entry which is preliminary data.</text>
</comment>
<evidence type="ECO:0000256" key="3">
    <source>
        <dbReference type="ARBA" id="ARBA00023295"/>
    </source>
</evidence>
<dbReference type="GO" id="GO:0016052">
    <property type="term" value="P:carbohydrate catabolic process"/>
    <property type="evidence" value="ECO:0007669"/>
    <property type="project" value="TreeGrafter"/>
</dbReference>
<evidence type="ECO:0000313" key="6">
    <source>
        <dbReference type="EMBL" id="MBB4140821.1"/>
    </source>
</evidence>
<keyword evidence="3 6" id="KW-0326">Glycosidase</keyword>
<feature type="region of interest" description="Disordered" evidence="5">
    <location>
        <begin position="1"/>
        <end position="20"/>
    </location>
</feature>
<evidence type="ECO:0000256" key="1">
    <source>
        <dbReference type="ARBA" id="ARBA00010838"/>
    </source>
</evidence>
<evidence type="ECO:0000313" key="7">
    <source>
        <dbReference type="Proteomes" id="UP000549113"/>
    </source>
</evidence>
<dbReference type="Pfam" id="PF00232">
    <property type="entry name" value="Glyco_hydro_1"/>
    <property type="match status" value="2"/>
</dbReference>
<dbReference type="PANTHER" id="PTHR10353">
    <property type="entry name" value="GLYCOSYL HYDROLASE"/>
    <property type="match status" value="1"/>
</dbReference>
<dbReference type="SUPFAM" id="SSF51445">
    <property type="entry name" value="(Trans)glycosidases"/>
    <property type="match status" value="1"/>
</dbReference>
<dbReference type="Proteomes" id="UP000549113">
    <property type="component" value="Unassembled WGS sequence"/>
</dbReference>
<dbReference type="EMBL" id="JACIFH010000001">
    <property type="protein sequence ID" value="MBB4140821.1"/>
    <property type="molecule type" value="Genomic_DNA"/>
</dbReference>
<dbReference type="InterPro" id="IPR017853">
    <property type="entry name" value="GH"/>
</dbReference>
<dbReference type="PRINTS" id="PR00131">
    <property type="entry name" value="GLHYDRLASE1"/>
</dbReference>
<comment type="similarity">
    <text evidence="1 4">Belongs to the glycosyl hydrolase 1 family.</text>
</comment>
<gene>
    <name evidence="6" type="ORF">BKA10_002615</name>
</gene>
<protein>
    <submittedName>
        <fullName evidence="6">Beta-glucosidase</fullName>
        <ecNumber evidence="6">3.2.1.21</ecNumber>
    </submittedName>
</protein>
<dbReference type="EC" id="3.2.1.21" evidence="6"/>
<sequence length="405" mass="44963">METPTTFLWGASTAPHQTEGDNTASDWWYVENLEHSPIAEPSGSAVDSFHRYPEDMQLLSNSGLNAYRFGIEWARIEPVEGEFSEDALQHYRRVIETSLSLGLEPVVTLHHFSNPYWFTAAGGWGSDQAAQRFGRYIERIAPILEGVKWLVTINEGNLLAFISRMFQAVLDGDGDDSAKAGPTIATGIAAPEERIGRTVIAAHRVAVSVLRERTTAKIGMSLAIQNLTPEKGSEDVFPEIERLWENLYIDSLRGDDFIGVQSYTTQIVNAEGIVPAPEDPTNTQMGWRYEPEAIGIAVRSVWERGAHTPILVTENGIATSDDSVRIRFTRDAIRSVVEAVDDGVDVRGYMHWSAVDNYEWGHWAPTFGLIAIDRETFARSPRPSLAWFGRVARSSGRISKGLDAI</sequence>
<evidence type="ECO:0000256" key="4">
    <source>
        <dbReference type="RuleBase" id="RU003690"/>
    </source>
</evidence>
<dbReference type="GO" id="GO:0008422">
    <property type="term" value="F:beta-glucosidase activity"/>
    <property type="evidence" value="ECO:0007669"/>
    <property type="project" value="UniProtKB-EC"/>
</dbReference>
<dbReference type="GO" id="GO:0005829">
    <property type="term" value="C:cytosol"/>
    <property type="evidence" value="ECO:0007669"/>
    <property type="project" value="TreeGrafter"/>
</dbReference>
<organism evidence="6 7">
    <name type="scientific">Microbacterium invictum</name>
    <dbReference type="NCBI Taxonomy" id="515415"/>
    <lineage>
        <taxon>Bacteria</taxon>
        <taxon>Bacillati</taxon>
        <taxon>Actinomycetota</taxon>
        <taxon>Actinomycetes</taxon>
        <taxon>Micrococcales</taxon>
        <taxon>Microbacteriaceae</taxon>
        <taxon>Microbacterium</taxon>
    </lineage>
</organism>
<keyword evidence="2 6" id="KW-0378">Hydrolase</keyword>
<accession>A0AA40VMV4</accession>
<evidence type="ECO:0000256" key="5">
    <source>
        <dbReference type="SAM" id="MobiDB-lite"/>
    </source>
</evidence>
<dbReference type="InterPro" id="IPR001360">
    <property type="entry name" value="Glyco_hydro_1"/>
</dbReference>